<comment type="caution">
    <text evidence="3">The sequence shown here is derived from an EMBL/GenBank/DDBJ whole genome shotgun (WGS) entry which is preliminary data.</text>
</comment>
<proteinExistence type="predicted"/>
<dbReference type="SUPFAM" id="SSF57756">
    <property type="entry name" value="Retrovirus zinc finger-like domains"/>
    <property type="match status" value="1"/>
</dbReference>
<evidence type="ECO:0000259" key="2">
    <source>
        <dbReference type="PROSITE" id="PS50158"/>
    </source>
</evidence>
<dbReference type="AlphaFoldDB" id="A0A392SIX1"/>
<dbReference type="InterPro" id="IPR001878">
    <property type="entry name" value="Znf_CCHC"/>
</dbReference>
<evidence type="ECO:0000313" key="3">
    <source>
        <dbReference type="EMBL" id="MCI48154.1"/>
    </source>
</evidence>
<keyword evidence="1" id="KW-0862">Zinc</keyword>
<dbReference type="SMART" id="SM00343">
    <property type="entry name" value="ZnF_C2HC"/>
    <property type="match status" value="1"/>
</dbReference>
<dbReference type="Proteomes" id="UP000265520">
    <property type="component" value="Unassembled WGS sequence"/>
</dbReference>
<dbReference type="EMBL" id="LXQA010382386">
    <property type="protein sequence ID" value="MCI48154.1"/>
    <property type="molecule type" value="Genomic_DNA"/>
</dbReference>
<feature type="non-terminal residue" evidence="3">
    <location>
        <position position="103"/>
    </location>
</feature>
<organism evidence="3 4">
    <name type="scientific">Trifolium medium</name>
    <dbReference type="NCBI Taxonomy" id="97028"/>
    <lineage>
        <taxon>Eukaryota</taxon>
        <taxon>Viridiplantae</taxon>
        <taxon>Streptophyta</taxon>
        <taxon>Embryophyta</taxon>
        <taxon>Tracheophyta</taxon>
        <taxon>Spermatophyta</taxon>
        <taxon>Magnoliopsida</taxon>
        <taxon>eudicotyledons</taxon>
        <taxon>Gunneridae</taxon>
        <taxon>Pentapetalae</taxon>
        <taxon>rosids</taxon>
        <taxon>fabids</taxon>
        <taxon>Fabales</taxon>
        <taxon>Fabaceae</taxon>
        <taxon>Papilionoideae</taxon>
        <taxon>50 kb inversion clade</taxon>
        <taxon>NPAAA clade</taxon>
        <taxon>Hologalegina</taxon>
        <taxon>IRL clade</taxon>
        <taxon>Trifolieae</taxon>
        <taxon>Trifolium</taxon>
    </lineage>
</organism>
<evidence type="ECO:0000256" key="1">
    <source>
        <dbReference type="PROSITE-ProRule" id="PRU00047"/>
    </source>
</evidence>
<keyword evidence="1" id="KW-0863">Zinc-finger</keyword>
<sequence length="103" mass="11401">KYGSKSRPKGDSGGKFNCYYCQEPGHFKKDCPQRKGSGGSSAQIVVSEEEGYESAGALIVTSWERYKVCQPGEAVVIILGLRMKQLYYEDAEALVEVGNRWSI</sequence>
<feature type="non-terminal residue" evidence="3">
    <location>
        <position position="1"/>
    </location>
</feature>
<dbReference type="PROSITE" id="PS50158">
    <property type="entry name" value="ZF_CCHC"/>
    <property type="match status" value="1"/>
</dbReference>
<dbReference type="Gene3D" id="4.10.60.10">
    <property type="entry name" value="Zinc finger, CCHC-type"/>
    <property type="match status" value="1"/>
</dbReference>
<protein>
    <submittedName>
        <fullName evidence="3">Acylamino-acid-releasing enzyme</fullName>
    </submittedName>
</protein>
<evidence type="ECO:0000313" key="4">
    <source>
        <dbReference type="Proteomes" id="UP000265520"/>
    </source>
</evidence>
<dbReference type="GO" id="GO:0008270">
    <property type="term" value="F:zinc ion binding"/>
    <property type="evidence" value="ECO:0007669"/>
    <property type="project" value="UniProtKB-KW"/>
</dbReference>
<dbReference type="GO" id="GO:0003676">
    <property type="term" value="F:nucleic acid binding"/>
    <property type="evidence" value="ECO:0007669"/>
    <property type="project" value="InterPro"/>
</dbReference>
<name>A0A392SIX1_9FABA</name>
<dbReference type="InterPro" id="IPR036875">
    <property type="entry name" value="Znf_CCHC_sf"/>
</dbReference>
<keyword evidence="4" id="KW-1185">Reference proteome</keyword>
<dbReference type="Pfam" id="PF00098">
    <property type="entry name" value="zf-CCHC"/>
    <property type="match status" value="1"/>
</dbReference>
<keyword evidence="1" id="KW-0479">Metal-binding</keyword>
<reference evidence="3 4" key="1">
    <citation type="journal article" date="2018" name="Front. Plant Sci.">
        <title>Red Clover (Trifolium pratense) and Zigzag Clover (T. medium) - A Picture of Genomic Similarities and Differences.</title>
        <authorList>
            <person name="Dluhosova J."/>
            <person name="Istvanek J."/>
            <person name="Nedelnik J."/>
            <person name="Repkova J."/>
        </authorList>
    </citation>
    <scope>NUCLEOTIDE SEQUENCE [LARGE SCALE GENOMIC DNA]</scope>
    <source>
        <strain evidence="4">cv. 10/8</strain>
        <tissue evidence="3">Leaf</tissue>
    </source>
</reference>
<feature type="domain" description="CCHC-type" evidence="2">
    <location>
        <begin position="18"/>
        <end position="33"/>
    </location>
</feature>
<accession>A0A392SIX1</accession>